<protein>
    <submittedName>
        <fullName evidence="4">Division initiation protein</fullName>
    </submittedName>
</protein>
<dbReference type="RefSeq" id="WP_243633508.1">
    <property type="nucleotide sequence ID" value="NZ_CAJUCR010000007.1"/>
</dbReference>
<keyword evidence="5" id="KW-1185">Reference proteome</keyword>
<comment type="similarity">
    <text evidence="1">Belongs to the UPF0749 family.</text>
</comment>
<dbReference type="InterPro" id="IPR010273">
    <property type="entry name" value="DUF881"/>
</dbReference>
<accession>A0A1V1I2Y2</accession>
<evidence type="ECO:0000256" key="3">
    <source>
        <dbReference type="SAM" id="Phobius"/>
    </source>
</evidence>
<evidence type="ECO:0000256" key="1">
    <source>
        <dbReference type="ARBA" id="ARBA00009108"/>
    </source>
</evidence>
<keyword evidence="2" id="KW-0175">Coiled coil</keyword>
<keyword evidence="3" id="KW-0472">Membrane</keyword>
<dbReference type="Proteomes" id="UP000245622">
    <property type="component" value="Chromosome 1"/>
</dbReference>
<dbReference type="EMBL" id="LN555523">
    <property type="protein sequence ID" value="CED94601.1"/>
    <property type="molecule type" value="Genomic_DNA"/>
</dbReference>
<dbReference type="GeneID" id="82206021"/>
<dbReference type="PANTHER" id="PTHR37313">
    <property type="entry name" value="UPF0749 PROTEIN RV1825"/>
    <property type="match status" value="1"/>
</dbReference>
<dbReference type="AlphaFoldDB" id="A0A1V1I2Y2"/>
<keyword evidence="3" id="KW-1133">Transmembrane helix</keyword>
<evidence type="ECO:0000313" key="5">
    <source>
        <dbReference type="Proteomes" id="UP000245622"/>
    </source>
</evidence>
<name>A0A1V1I2Y2_9FIRM</name>
<dbReference type="PANTHER" id="PTHR37313:SF2">
    <property type="entry name" value="UPF0749 PROTEIN YLXX"/>
    <property type="match status" value="1"/>
</dbReference>
<feature type="coiled-coil region" evidence="2">
    <location>
        <begin position="43"/>
        <end position="77"/>
    </location>
</feature>
<organism evidence="4 5">
    <name type="scientific">Romboutsia ilealis</name>
    <dbReference type="NCBI Taxonomy" id="1115758"/>
    <lineage>
        <taxon>Bacteria</taxon>
        <taxon>Bacillati</taxon>
        <taxon>Bacillota</taxon>
        <taxon>Clostridia</taxon>
        <taxon>Peptostreptococcales</taxon>
        <taxon>Peptostreptococcaceae</taxon>
        <taxon>Romboutsia</taxon>
    </lineage>
</organism>
<reference evidence="4 5" key="1">
    <citation type="submission" date="2014-04" db="EMBL/GenBank/DDBJ databases">
        <authorList>
            <person name="Hornung B.V."/>
        </authorList>
    </citation>
    <scope>NUCLEOTIDE SEQUENCE [LARGE SCALE GENOMIC DNA]</scope>
    <source>
        <strain evidence="4 5">CRIB</strain>
    </source>
</reference>
<dbReference type="KEGG" id="ril:CRIB_1996"/>
<keyword evidence="3" id="KW-0812">Transmembrane</keyword>
<proteinExistence type="inferred from homology"/>
<evidence type="ECO:0000256" key="2">
    <source>
        <dbReference type="SAM" id="Coils"/>
    </source>
</evidence>
<sequence>MNKRKKYINHKMVVLCAFILGILIVIYIKTLDPNKVYITLEEKKNLEYEIDIENKQIEKLRKIKSEYQKDLEIYEQKFSNEKSVRELMEYELSYLKDITGESKVKGEGIIITIKDSENELKENQNPNELIVHDIDILRIVNDLKKAGATAISINEERILTLSKIKCSGATIKVNDTTYGQPFIIKAIGNLETLKASVLSPESYASILQEIYGIYIKVDEENDIIINSFKKYE</sequence>
<dbReference type="Gene3D" id="3.30.70.1880">
    <property type="entry name" value="Protein of unknown function DUF881"/>
    <property type="match status" value="1"/>
</dbReference>
<evidence type="ECO:0000313" key="4">
    <source>
        <dbReference type="EMBL" id="CED94601.1"/>
    </source>
</evidence>
<gene>
    <name evidence="4" type="ORF">CRIB_1996</name>
</gene>
<feature type="transmembrane region" description="Helical" evidence="3">
    <location>
        <begin position="12"/>
        <end position="28"/>
    </location>
</feature>
<dbReference type="Pfam" id="PF05949">
    <property type="entry name" value="DUF881"/>
    <property type="match status" value="1"/>
</dbReference>